<dbReference type="PANTHER" id="PTHR24228">
    <property type="entry name" value="B2 BRADYKININ RECEPTOR/ANGIOTENSIN II RECEPTOR"/>
    <property type="match status" value="1"/>
</dbReference>
<evidence type="ECO:0000256" key="3">
    <source>
        <dbReference type="ARBA" id="ARBA00022475"/>
    </source>
</evidence>
<feature type="domain" description="G-protein coupled receptors family 1 profile" evidence="13">
    <location>
        <begin position="61"/>
        <end position="493"/>
    </location>
</feature>
<feature type="transmembrane region" description="Helical" evidence="12">
    <location>
        <begin position="443"/>
        <end position="461"/>
    </location>
</feature>
<evidence type="ECO:0000256" key="2">
    <source>
        <dbReference type="ARBA" id="ARBA00010663"/>
    </source>
</evidence>
<feature type="transmembrane region" description="Helical" evidence="12">
    <location>
        <begin position="82"/>
        <end position="102"/>
    </location>
</feature>
<feature type="transmembrane region" description="Helical" evidence="12">
    <location>
        <begin position="234"/>
        <end position="256"/>
    </location>
</feature>
<dbReference type="PRINTS" id="PR00237">
    <property type="entry name" value="GPCRRHODOPSN"/>
</dbReference>
<feature type="transmembrane region" description="Helical" evidence="12">
    <location>
        <begin position="122"/>
        <end position="140"/>
    </location>
</feature>
<name>A0A182ILA8_ANOAO</name>
<feature type="transmembrane region" description="Helical" evidence="12">
    <location>
        <begin position="46"/>
        <end position="70"/>
    </location>
</feature>
<dbReference type="EnsemblMetazoa" id="AATE001298-RA">
    <property type="protein sequence ID" value="AATE001298-PA.1"/>
    <property type="gene ID" value="AATE001298"/>
</dbReference>
<comment type="subcellular location">
    <subcellularLocation>
        <location evidence="1">Cell membrane</location>
        <topology evidence="1">Multi-pass membrane protein</topology>
    </subcellularLocation>
</comment>
<evidence type="ECO:0000256" key="5">
    <source>
        <dbReference type="ARBA" id="ARBA00022989"/>
    </source>
</evidence>
<keyword evidence="7 12" id="KW-0472">Membrane</keyword>
<organism evidence="14">
    <name type="scientific">Anopheles atroparvus</name>
    <name type="common">European mosquito</name>
    <dbReference type="NCBI Taxonomy" id="41427"/>
    <lineage>
        <taxon>Eukaryota</taxon>
        <taxon>Metazoa</taxon>
        <taxon>Ecdysozoa</taxon>
        <taxon>Arthropoda</taxon>
        <taxon>Hexapoda</taxon>
        <taxon>Insecta</taxon>
        <taxon>Pterygota</taxon>
        <taxon>Neoptera</taxon>
        <taxon>Endopterygota</taxon>
        <taxon>Diptera</taxon>
        <taxon>Nematocera</taxon>
        <taxon>Culicoidea</taxon>
        <taxon>Culicidae</taxon>
        <taxon>Anophelinae</taxon>
        <taxon>Anopheles</taxon>
    </lineage>
</organism>
<evidence type="ECO:0000259" key="13">
    <source>
        <dbReference type="PROSITE" id="PS50262"/>
    </source>
</evidence>
<dbReference type="PANTHER" id="PTHR24228:SF74">
    <property type="entry name" value="G-PROTEIN COUPLED RECEPTORS FAMILY 1 PROFILE DOMAIN-CONTAINING PROTEIN"/>
    <property type="match status" value="1"/>
</dbReference>
<keyword evidence="6 10" id="KW-0297">G-protein coupled receptor</keyword>
<dbReference type="STRING" id="41427.A0A182ILA8"/>
<dbReference type="AlphaFoldDB" id="A0A182ILA8"/>
<evidence type="ECO:0000256" key="8">
    <source>
        <dbReference type="ARBA" id="ARBA00023170"/>
    </source>
</evidence>
<dbReference type="CDD" id="cd15210">
    <property type="entry name" value="7tmA_GPR84-like"/>
    <property type="match status" value="1"/>
</dbReference>
<evidence type="ECO:0000256" key="10">
    <source>
        <dbReference type="RuleBase" id="RU000688"/>
    </source>
</evidence>
<keyword evidence="9 10" id="KW-0807">Transducer</keyword>
<dbReference type="SUPFAM" id="SSF81321">
    <property type="entry name" value="Family A G protein-coupled receptor-like"/>
    <property type="match status" value="1"/>
</dbReference>
<dbReference type="SMART" id="SM01381">
    <property type="entry name" value="7TM_GPCR_Srsx"/>
    <property type="match status" value="1"/>
</dbReference>
<keyword evidence="5 12" id="KW-1133">Transmembrane helix</keyword>
<dbReference type="GO" id="GO:0005886">
    <property type="term" value="C:plasma membrane"/>
    <property type="evidence" value="ECO:0007669"/>
    <property type="project" value="UniProtKB-SubCell"/>
</dbReference>
<reference evidence="14" key="1">
    <citation type="submission" date="2022-08" db="UniProtKB">
        <authorList>
            <consortium name="EnsemblMetazoa"/>
        </authorList>
    </citation>
    <scope>IDENTIFICATION</scope>
    <source>
        <strain evidence="14">EBRO</strain>
    </source>
</reference>
<feature type="region of interest" description="Disordered" evidence="11">
    <location>
        <begin position="293"/>
        <end position="318"/>
    </location>
</feature>
<evidence type="ECO:0000313" key="14">
    <source>
        <dbReference type="EnsemblMetazoa" id="AATE001298-PA.1"/>
    </source>
</evidence>
<dbReference type="VEuPathDB" id="VectorBase:AATE001298"/>
<evidence type="ECO:0000256" key="6">
    <source>
        <dbReference type="ARBA" id="ARBA00023040"/>
    </source>
</evidence>
<evidence type="ECO:0000256" key="7">
    <source>
        <dbReference type="ARBA" id="ARBA00023136"/>
    </source>
</evidence>
<sequence length="535" mass="60196">MDLFETGESSVEPYPHSYPYHHNLTNNGSINGIPLYTGYPRLLLDIATVTCIAYMVVGVPGNLLTIVALVKSKKTRNATAVFIMNLSFSDLLFCCFNLPLAASTFWHQAWLYGDLFCRLLPMMRYGLLAVSLFTILAITINRYIMIGHQRLYQRIYRTQHLCLMVAFTWILGFGSLLPTWHEKWGKFGLDVGIHSCSILPDSQREKRLLCTIGKRIYLATDIFFNVTGHSPKQFLFLIAFALPCLSIIVCYARIFYIVRSTALRTKDQPGENPEDSLEDVSSVVSNQNMSEVPGFGPIGGHGSPITLAPKKESRAESITNDLSGPAPLSYTNFSQNSDWHFIDSSTDNEIFYDVSLREEMKQNIASDSEQRGIAIEKPSPQAGDNPTELTVKPRNQRYATASGPGVRRNASNAANARKRRKHINTSGASIMSAGKMSAKDRKLLQMILVIFLAFLVCYLPITMVKLFRPSMQVLNVVSYLLIYLTTCINPIIYVVMSREYRQAYSDLVMCRTYEIAKSKCKQQKAANVLRFASKR</sequence>
<accession>A0A182ILA8</accession>
<keyword evidence="4 10" id="KW-0812">Transmembrane</keyword>
<comment type="similarity">
    <text evidence="2 10">Belongs to the G-protein coupled receptor 1 family.</text>
</comment>
<proteinExistence type="inferred from homology"/>
<evidence type="ECO:0000256" key="1">
    <source>
        <dbReference type="ARBA" id="ARBA00004651"/>
    </source>
</evidence>
<evidence type="ECO:0000256" key="12">
    <source>
        <dbReference type="SAM" id="Phobius"/>
    </source>
</evidence>
<dbReference type="PROSITE" id="PS50262">
    <property type="entry name" value="G_PROTEIN_RECEP_F1_2"/>
    <property type="match status" value="1"/>
</dbReference>
<dbReference type="Pfam" id="PF00001">
    <property type="entry name" value="7tm_1"/>
    <property type="match status" value="1"/>
</dbReference>
<keyword evidence="3" id="KW-1003">Cell membrane</keyword>
<keyword evidence="8 10" id="KW-0675">Receptor</keyword>
<dbReference type="GO" id="GO:0004930">
    <property type="term" value="F:G protein-coupled receptor activity"/>
    <property type="evidence" value="ECO:0007669"/>
    <property type="project" value="UniProtKB-KW"/>
</dbReference>
<evidence type="ECO:0000256" key="9">
    <source>
        <dbReference type="ARBA" id="ARBA00023224"/>
    </source>
</evidence>
<dbReference type="PROSITE" id="PS00237">
    <property type="entry name" value="G_PROTEIN_RECEP_F1_1"/>
    <property type="match status" value="1"/>
</dbReference>
<feature type="transmembrane region" description="Helical" evidence="12">
    <location>
        <begin position="161"/>
        <end position="180"/>
    </location>
</feature>
<evidence type="ECO:0000256" key="4">
    <source>
        <dbReference type="ARBA" id="ARBA00022692"/>
    </source>
</evidence>
<dbReference type="Gene3D" id="1.20.1070.10">
    <property type="entry name" value="Rhodopsin 7-helix transmembrane proteins"/>
    <property type="match status" value="2"/>
</dbReference>
<dbReference type="InterPro" id="IPR000276">
    <property type="entry name" value="GPCR_Rhodpsn"/>
</dbReference>
<protein>
    <recommendedName>
        <fullName evidence="13">G-protein coupled receptors family 1 profile domain-containing protein</fullName>
    </recommendedName>
</protein>
<dbReference type="InterPro" id="IPR017452">
    <property type="entry name" value="GPCR_Rhodpsn_7TM"/>
</dbReference>
<feature type="region of interest" description="Disordered" evidence="11">
    <location>
        <begin position="366"/>
        <end position="420"/>
    </location>
</feature>
<feature type="transmembrane region" description="Helical" evidence="12">
    <location>
        <begin position="473"/>
        <end position="495"/>
    </location>
</feature>
<evidence type="ECO:0000256" key="11">
    <source>
        <dbReference type="SAM" id="MobiDB-lite"/>
    </source>
</evidence>